<evidence type="ECO:0000313" key="1">
    <source>
        <dbReference type="EMBL" id="KAH1030991.1"/>
    </source>
</evidence>
<comment type="caution">
    <text evidence="1">The sequence shown here is derived from an EMBL/GenBank/DDBJ whole genome shotgun (WGS) entry which is preliminary data.</text>
</comment>
<proteinExistence type="predicted"/>
<evidence type="ECO:0000313" key="2">
    <source>
        <dbReference type="Proteomes" id="UP000828251"/>
    </source>
</evidence>
<organism evidence="1 2">
    <name type="scientific">Gossypium stocksii</name>
    <dbReference type="NCBI Taxonomy" id="47602"/>
    <lineage>
        <taxon>Eukaryota</taxon>
        <taxon>Viridiplantae</taxon>
        <taxon>Streptophyta</taxon>
        <taxon>Embryophyta</taxon>
        <taxon>Tracheophyta</taxon>
        <taxon>Spermatophyta</taxon>
        <taxon>Magnoliopsida</taxon>
        <taxon>eudicotyledons</taxon>
        <taxon>Gunneridae</taxon>
        <taxon>Pentapetalae</taxon>
        <taxon>rosids</taxon>
        <taxon>malvids</taxon>
        <taxon>Malvales</taxon>
        <taxon>Malvaceae</taxon>
        <taxon>Malvoideae</taxon>
        <taxon>Gossypium</taxon>
    </lineage>
</organism>
<protein>
    <submittedName>
        <fullName evidence="1">Uncharacterized protein</fullName>
    </submittedName>
</protein>
<dbReference type="Proteomes" id="UP000828251">
    <property type="component" value="Unassembled WGS sequence"/>
</dbReference>
<keyword evidence="2" id="KW-1185">Reference proteome</keyword>
<dbReference type="AlphaFoldDB" id="A0A9D3U6V6"/>
<gene>
    <name evidence="1" type="ORF">J1N35_043165</name>
</gene>
<reference evidence="1 2" key="1">
    <citation type="journal article" date="2021" name="Plant Biotechnol. J.">
        <title>Multi-omics assisted identification of the key and species-specific regulatory components of drought-tolerant mechanisms in Gossypium stocksii.</title>
        <authorList>
            <person name="Yu D."/>
            <person name="Ke L."/>
            <person name="Zhang D."/>
            <person name="Wu Y."/>
            <person name="Sun Y."/>
            <person name="Mei J."/>
            <person name="Sun J."/>
            <person name="Sun Y."/>
        </authorList>
    </citation>
    <scope>NUCLEOTIDE SEQUENCE [LARGE SCALE GENOMIC DNA]</scope>
    <source>
        <strain evidence="2">cv. E1</strain>
        <tissue evidence="1">Leaf</tissue>
    </source>
</reference>
<sequence length="87" mass="9970">MSHLEFSKDPNLNMRRKAVKNSELKDFVAQRTDQLGQSSRTKAKGKEKVRGTIHVIIGTNEDWATSNTKRKTHLRSVMFISSPKRLC</sequence>
<dbReference type="EMBL" id="JAIQCV010000013">
    <property type="protein sequence ID" value="KAH1030991.1"/>
    <property type="molecule type" value="Genomic_DNA"/>
</dbReference>
<accession>A0A9D3U6V6</accession>
<name>A0A9D3U6V6_9ROSI</name>